<proteinExistence type="predicted"/>
<gene>
    <name evidence="2" type="ORF">MNB_SV-13-1619</name>
</gene>
<sequence length="107" mass="12588">MIKKFLIILLLTLIFIVSIILVPYFVATYQYEKLITVDTLTKDKVEAVLFLYYSKEIPIEESLWGSATNTKLKKDEYCFQYLILGLEPIDIVYNKDDKVMHTFSSYE</sequence>
<feature type="transmembrane region" description="Helical" evidence="1">
    <location>
        <begin position="6"/>
        <end position="26"/>
    </location>
</feature>
<protein>
    <submittedName>
        <fullName evidence="2">Uncharacterized protein</fullName>
    </submittedName>
</protein>
<dbReference type="AlphaFoldDB" id="A0A1W1C8E6"/>
<dbReference type="EMBL" id="FPHM01000072">
    <property type="protein sequence ID" value="SFV61982.1"/>
    <property type="molecule type" value="Genomic_DNA"/>
</dbReference>
<keyword evidence="1" id="KW-0812">Transmembrane</keyword>
<keyword evidence="1" id="KW-1133">Transmembrane helix</keyword>
<evidence type="ECO:0000256" key="1">
    <source>
        <dbReference type="SAM" id="Phobius"/>
    </source>
</evidence>
<organism evidence="2">
    <name type="scientific">hydrothermal vent metagenome</name>
    <dbReference type="NCBI Taxonomy" id="652676"/>
    <lineage>
        <taxon>unclassified sequences</taxon>
        <taxon>metagenomes</taxon>
        <taxon>ecological metagenomes</taxon>
    </lineage>
</organism>
<reference evidence="2" key="1">
    <citation type="submission" date="2016-10" db="EMBL/GenBank/DDBJ databases">
        <authorList>
            <person name="de Groot N.N."/>
        </authorList>
    </citation>
    <scope>NUCLEOTIDE SEQUENCE</scope>
</reference>
<keyword evidence="1" id="KW-0472">Membrane</keyword>
<name>A0A1W1C8E6_9ZZZZ</name>
<accession>A0A1W1C8E6</accession>
<evidence type="ECO:0000313" key="2">
    <source>
        <dbReference type="EMBL" id="SFV61982.1"/>
    </source>
</evidence>